<protein>
    <submittedName>
        <fullName evidence="2">Uncharacterized protein</fullName>
    </submittedName>
</protein>
<sequence>MTWSRKFSFRWSNIGQAAAAGAGTLVAPSGGGNQTREITADQLTGGRTASNDNNSSTGNNNGNGNTNRPRRTRRPRRTPSQVSTTSLPAYMKEPGEQEVVIFRGPADMEDVPISSVTAAVEMPTVAEDGDSENSVREQYTPMPDSPHDMPLLQNDEEEPGNRSSSALVPPTTDDQGRRSVETSNYNSEEGSSLARVDTALSTDDIPDPRGAAPAYFEVVDLNDISASTGRSSTNDDNATTTTPATSNIAQRNYNSDAQTPATSRRSFRISNIFGRSGSHRTTQSSSSAIRQPVPPPPGIPLTNVNRGHNRNESAGGLSLTTTVSRSTQGSPATRSRSRISVITNGHRPSQSSSSLLSLVNPLHRKKSTVTLNSAHLTSPSLISLNSISAPLSHTLVKTEITYPRSGPTPEQLKLISSRETFARFGLPYGDEAVRWAKSRTELVDDGVPPPEFEEIAGASSSSGPSGSSGNDDGRSSNAAPLVPGSSGSSGNADAGPSTTNIASPEVIVHAASKPPSPRIPSPSIPDTAGVSAQNGSSAVPSSPLNKPTPSTPVDPTSIAIPDSPPNSPTSTVKAKSLPSASPTEAVPPVPSMKPNTNTKSQPPSAFRTLPEVADPYSRAESRASSFRSFATANESLVSEFGERTTGYGNGNGSGTGSGGGGGGRSRSRNAGTYDSTRSETPALSIAESRYYTDYDEDEDEEEGSTFRLGAPGDSSDSGTDSGMETETEDERRERRLTVRAAA</sequence>
<dbReference type="Proteomes" id="UP001437256">
    <property type="component" value="Unassembled WGS sequence"/>
</dbReference>
<feature type="compositionally biased region" description="Low complexity" evidence="1">
    <location>
        <begin position="231"/>
        <end position="247"/>
    </location>
</feature>
<organism evidence="2 3">
    <name type="scientific">Marasmius tenuissimus</name>
    <dbReference type="NCBI Taxonomy" id="585030"/>
    <lineage>
        <taxon>Eukaryota</taxon>
        <taxon>Fungi</taxon>
        <taxon>Dikarya</taxon>
        <taxon>Basidiomycota</taxon>
        <taxon>Agaricomycotina</taxon>
        <taxon>Agaricomycetes</taxon>
        <taxon>Agaricomycetidae</taxon>
        <taxon>Agaricales</taxon>
        <taxon>Marasmiineae</taxon>
        <taxon>Marasmiaceae</taxon>
        <taxon>Marasmius</taxon>
    </lineage>
</organism>
<gene>
    <name evidence="2" type="ORF">AAF712_004550</name>
</gene>
<feature type="compositionally biased region" description="Low complexity" evidence="1">
    <location>
        <begin position="53"/>
        <end position="67"/>
    </location>
</feature>
<feature type="compositionally biased region" description="Low complexity" evidence="1">
    <location>
        <begin position="456"/>
        <end position="470"/>
    </location>
</feature>
<feature type="compositionally biased region" description="Polar residues" evidence="1">
    <location>
        <begin position="568"/>
        <end position="582"/>
    </location>
</feature>
<feature type="compositionally biased region" description="Basic residues" evidence="1">
    <location>
        <begin position="68"/>
        <end position="77"/>
    </location>
</feature>
<proteinExistence type="predicted"/>
<feature type="compositionally biased region" description="Gly residues" evidence="1">
    <location>
        <begin position="647"/>
        <end position="664"/>
    </location>
</feature>
<feature type="compositionally biased region" description="Polar residues" evidence="1">
    <location>
        <begin position="181"/>
        <end position="190"/>
    </location>
</feature>
<feature type="region of interest" description="Disordered" evidence="1">
    <location>
        <begin position="227"/>
        <end position="339"/>
    </location>
</feature>
<keyword evidence="3" id="KW-1185">Reference proteome</keyword>
<feature type="compositionally biased region" description="Low complexity" evidence="1">
    <location>
        <begin position="712"/>
        <end position="722"/>
    </location>
</feature>
<evidence type="ECO:0000313" key="2">
    <source>
        <dbReference type="EMBL" id="KAL0068472.1"/>
    </source>
</evidence>
<accession>A0ABR3A7E8</accession>
<feature type="compositionally biased region" description="Acidic residues" evidence="1">
    <location>
        <begin position="693"/>
        <end position="703"/>
    </location>
</feature>
<feature type="compositionally biased region" description="Polar residues" evidence="1">
    <location>
        <begin position="593"/>
        <end position="603"/>
    </location>
</feature>
<feature type="compositionally biased region" description="Polar residues" evidence="1">
    <location>
        <begin position="34"/>
        <end position="52"/>
    </location>
</feature>
<feature type="compositionally biased region" description="Low complexity" evidence="1">
    <location>
        <begin position="274"/>
        <end position="287"/>
    </location>
</feature>
<feature type="compositionally biased region" description="Polar residues" evidence="1">
    <location>
        <begin position="530"/>
        <end position="554"/>
    </location>
</feature>
<feature type="compositionally biased region" description="Polar residues" evidence="1">
    <location>
        <begin position="248"/>
        <end position="264"/>
    </location>
</feature>
<feature type="compositionally biased region" description="Pro residues" evidence="1">
    <location>
        <begin position="514"/>
        <end position="523"/>
    </location>
</feature>
<feature type="region of interest" description="Disordered" evidence="1">
    <location>
        <begin position="124"/>
        <end position="195"/>
    </location>
</feature>
<name>A0ABR3A7E8_9AGAR</name>
<reference evidence="2 3" key="1">
    <citation type="submission" date="2024-05" db="EMBL/GenBank/DDBJ databases">
        <title>A draft genome resource for the thread blight pathogen Marasmius tenuissimus strain MS-2.</title>
        <authorList>
            <person name="Yulfo-Soto G.E."/>
            <person name="Baruah I.K."/>
            <person name="Amoako-Attah I."/>
            <person name="Bukari Y."/>
            <person name="Meinhardt L.W."/>
            <person name="Bailey B.A."/>
            <person name="Cohen S.P."/>
        </authorList>
    </citation>
    <scope>NUCLEOTIDE SEQUENCE [LARGE SCALE GENOMIC DNA]</scope>
    <source>
        <strain evidence="2 3">MS-2</strain>
    </source>
</reference>
<feature type="region of interest" description="Disordered" evidence="1">
    <location>
        <begin position="640"/>
        <end position="742"/>
    </location>
</feature>
<comment type="caution">
    <text evidence="2">The sequence shown here is derived from an EMBL/GenBank/DDBJ whole genome shotgun (WGS) entry which is preliminary data.</text>
</comment>
<feature type="compositionally biased region" description="Polar residues" evidence="1">
    <location>
        <begin position="318"/>
        <end position="339"/>
    </location>
</feature>
<evidence type="ECO:0000313" key="3">
    <source>
        <dbReference type="Proteomes" id="UP001437256"/>
    </source>
</evidence>
<feature type="region of interest" description="Disordered" evidence="1">
    <location>
        <begin position="443"/>
        <end position="627"/>
    </location>
</feature>
<feature type="region of interest" description="Disordered" evidence="1">
    <location>
        <begin position="26"/>
        <end position="94"/>
    </location>
</feature>
<evidence type="ECO:0000256" key="1">
    <source>
        <dbReference type="SAM" id="MobiDB-lite"/>
    </source>
</evidence>
<dbReference type="EMBL" id="JBBXMP010000018">
    <property type="protein sequence ID" value="KAL0068472.1"/>
    <property type="molecule type" value="Genomic_DNA"/>
</dbReference>